<evidence type="ECO:0000256" key="8">
    <source>
        <dbReference type="SAM" id="MobiDB-lite"/>
    </source>
</evidence>
<dbReference type="GO" id="GO:0006364">
    <property type="term" value="P:rRNA processing"/>
    <property type="evidence" value="ECO:0007669"/>
    <property type="project" value="UniProtKB-KW"/>
</dbReference>
<gene>
    <name evidence="9" type="ORF">DL546_005519</name>
</gene>
<dbReference type="OrthoDB" id="16079at2759"/>
<evidence type="ECO:0000256" key="7">
    <source>
        <dbReference type="RuleBase" id="RU362106"/>
    </source>
</evidence>
<keyword evidence="5" id="KW-0694">RNA-binding</keyword>
<keyword evidence="10" id="KW-1185">Reference proteome</keyword>
<dbReference type="AlphaFoldDB" id="A0A420Y5W1"/>
<evidence type="ECO:0000256" key="5">
    <source>
        <dbReference type="ARBA" id="ARBA00022884"/>
    </source>
</evidence>
<dbReference type="SUPFAM" id="SSF53335">
    <property type="entry name" value="S-adenosyl-L-methionine-dependent methyltransferases"/>
    <property type="match status" value="1"/>
</dbReference>
<sequence length="616" mass="69500">MFFARARARAALVSHPVAGFRWQQFRGAASKELLQTPNPIAEQLNATNLWRVGRWAKDSDKSGDKKKKFKGDKARVNITEEKLCDDIIEYIRPTLSRHVGCDIVDLFPGAGLWSRKLHDAVQPRSHLLLEPDEALYTPMLKELLERPNTKLIPKSGIVWAELSEVLNKTHLPYQVEQPSGKTPERNDTLLVTANLSFYPKKKYAFFDNIAQLLLYQFTSAIRTGSLFQKYGLVRMLIWVGDDEKNSVLSRNIQRRKRLSVEAELSTEYIAEVAGADGMSAGGLRAQGPFVRDHNIDLESTKMALDRMKRQGISMPPRRETRMVRELNSMSTKQRKQIRAGTIAPFFDRAYLSELAELEAEKDAGTLKTTDLKRVKRMRDLKYKAKQDMRRSNMIHELLVARSSMPIKPDDISDPEKRAEWMAKHVAWEEQVSRMDKALRGDFLLSRDNLHIFRQDPPVLSWDRRPVEPLVVSGMEFFPNVPCALLDIQPKTMHPLLLESGPNTSRAGDMFGILLGSMYRNSLDPLDKVLEGIYPGAAEGVLPHCPSLVDPKVGGAGYSGWSGLSPRALNETQLIEILDAWMKWPFRPGFSELVGRGSEDGDYAGDEEGGAVQTGDS</sequence>
<dbReference type="GO" id="GO:0008168">
    <property type="term" value="F:methyltransferase activity"/>
    <property type="evidence" value="ECO:0007669"/>
    <property type="project" value="UniProtKB-KW"/>
</dbReference>
<comment type="function">
    <text evidence="6">Mitochondrial transcription factor that confers selective promoter recognition on the core subunit of the yeast mitochondrial RNA polymerase. Interacts with DNA in a non-specific manner.</text>
</comment>
<feature type="region of interest" description="Disordered" evidence="8">
    <location>
        <begin position="594"/>
        <end position="616"/>
    </location>
</feature>
<evidence type="ECO:0000256" key="2">
    <source>
        <dbReference type="ARBA" id="ARBA00022603"/>
    </source>
</evidence>
<evidence type="ECO:0000256" key="4">
    <source>
        <dbReference type="ARBA" id="ARBA00022691"/>
    </source>
</evidence>
<dbReference type="InterPro" id="IPR023165">
    <property type="entry name" value="rRNA_Ade_diMease-like_C"/>
</dbReference>
<evidence type="ECO:0000313" key="10">
    <source>
        <dbReference type="Proteomes" id="UP000275385"/>
    </source>
</evidence>
<dbReference type="GO" id="GO:0034246">
    <property type="term" value="F:mitochondrial transcription factor activity"/>
    <property type="evidence" value="ECO:0007669"/>
    <property type="project" value="TreeGrafter"/>
</dbReference>
<comment type="caution">
    <text evidence="9">The sequence shown here is derived from an EMBL/GenBank/DDBJ whole genome shotgun (WGS) entry which is preliminary data.</text>
</comment>
<dbReference type="Gene3D" id="3.40.50.150">
    <property type="entry name" value="Vaccinia Virus protein VP39"/>
    <property type="match status" value="1"/>
</dbReference>
<keyword evidence="7" id="KW-0698">rRNA processing</keyword>
<dbReference type="Gene3D" id="1.10.8.100">
    <property type="entry name" value="Ribosomal RNA adenine dimethylase-like, domain 2"/>
    <property type="match status" value="1"/>
</dbReference>
<accession>A0A420Y5W1</accession>
<dbReference type="GO" id="GO:0003723">
    <property type="term" value="F:RNA binding"/>
    <property type="evidence" value="ECO:0007669"/>
    <property type="project" value="UniProtKB-KW"/>
</dbReference>
<proteinExistence type="inferred from homology"/>
<dbReference type="PANTHER" id="PTHR11727">
    <property type="entry name" value="DIMETHYLADENOSINE TRANSFERASE"/>
    <property type="match status" value="1"/>
</dbReference>
<dbReference type="GO" id="GO:0032259">
    <property type="term" value="P:methylation"/>
    <property type="evidence" value="ECO:0007669"/>
    <property type="project" value="UniProtKB-KW"/>
</dbReference>
<dbReference type="EMBL" id="QVQW01000045">
    <property type="protein sequence ID" value="RKU43269.1"/>
    <property type="molecule type" value="Genomic_DNA"/>
</dbReference>
<dbReference type="InterPro" id="IPR029063">
    <property type="entry name" value="SAM-dependent_MTases_sf"/>
</dbReference>
<comment type="similarity">
    <text evidence="7">Belongs to the class I-like SAM-binding methyltransferase superfamily. rRNA adenine N(6)-methyltransferase family.</text>
</comment>
<dbReference type="InterPro" id="IPR001737">
    <property type="entry name" value="KsgA/Erm"/>
</dbReference>
<protein>
    <recommendedName>
        <fullName evidence="7">rRNA adenine N(6)-methyltransferase</fullName>
        <ecNumber evidence="7">2.1.1.-</ecNumber>
    </recommendedName>
</protein>
<dbReference type="Proteomes" id="UP000275385">
    <property type="component" value="Unassembled WGS sequence"/>
</dbReference>
<keyword evidence="3 7" id="KW-0808">Transferase</keyword>
<name>A0A420Y5W1_9PEZI</name>
<dbReference type="GO" id="GO:0034245">
    <property type="term" value="C:mitochondrial DNA-directed RNA polymerase complex"/>
    <property type="evidence" value="ECO:0007669"/>
    <property type="project" value="TreeGrafter"/>
</dbReference>
<keyword evidence="2 7" id="KW-0489">Methyltransferase</keyword>
<dbReference type="GO" id="GO:0005759">
    <property type="term" value="C:mitochondrial matrix"/>
    <property type="evidence" value="ECO:0007669"/>
    <property type="project" value="TreeGrafter"/>
</dbReference>
<keyword evidence="4 7" id="KW-0949">S-adenosyl-L-methionine</keyword>
<feature type="compositionally biased region" description="Acidic residues" evidence="8">
    <location>
        <begin position="599"/>
        <end position="608"/>
    </location>
</feature>
<evidence type="ECO:0000256" key="1">
    <source>
        <dbReference type="ARBA" id="ARBA00004173"/>
    </source>
</evidence>
<organism evidence="9 10">
    <name type="scientific">Coniochaeta pulveracea</name>
    <dbReference type="NCBI Taxonomy" id="177199"/>
    <lineage>
        <taxon>Eukaryota</taxon>
        <taxon>Fungi</taxon>
        <taxon>Dikarya</taxon>
        <taxon>Ascomycota</taxon>
        <taxon>Pezizomycotina</taxon>
        <taxon>Sordariomycetes</taxon>
        <taxon>Sordariomycetidae</taxon>
        <taxon>Coniochaetales</taxon>
        <taxon>Coniochaetaceae</taxon>
        <taxon>Coniochaeta</taxon>
    </lineage>
</organism>
<evidence type="ECO:0000313" key="9">
    <source>
        <dbReference type="EMBL" id="RKU43269.1"/>
    </source>
</evidence>
<reference evidence="9 10" key="1">
    <citation type="submission" date="2018-08" db="EMBL/GenBank/DDBJ databases">
        <title>Draft genome of the lignicolous fungus Coniochaeta pulveracea.</title>
        <authorList>
            <person name="Borstlap C.J."/>
            <person name="De Witt R.N."/>
            <person name="Botha A."/>
            <person name="Volschenk H."/>
        </authorList>
    </citation>
    <scope>NUCLEOTIDE SEQUENCE [LARGE SCALE GENOMIC DNA]</scope>
    <source>
        <strain evidence="9 10">CAB683</strain>
    </source>
</reference>
<dbReference type="PANTHER" id="PTHR11727:SF17">
    <property type="entry name" value="DIMETHYLADENOSINE TRANSFERASE 1, MITOCHONDRIAL"/>
    <property type="match status" value="1"/>
</dbReference>
<dbReference type="Pfam" id="PF00398">
    <property type="entry name" value="RrnaAD"/>
    <property type="match status" value="1"/>
</dbReference>
<comment type="subcellular location">
    <subcellularLocation>
        <location evidence="1">Mitochondrion</location>
    </subcellularLocation>
</comment>
<dbReference type="EC" id="2.1.1.-" evidence="7"/>
<evidence type="ECO:0000256" key="6">
    <source>
        <dbReference type="ARBA" id="ARBA00024915"/>
    </source>
</evidence>
<evidence type="ECO:0000256" key="3">
    <source>
        <dbReference type="ARBA" id="ARBA00022679"/>
    </source>
</evidence>
<dbReference type="GO" id="GO:0006391">
    <property type="term" value="P:transcription initiation at mitochondrial promoter"/>
    <property type="evidence" value="ECO:0007669"/>
    <property type="project" value="TreeGrafter"/>
</dbReference>